<dbReference type="GO" id="GO:1990281">
    <property type="term" value="C:efflux pump complex"/>
    <property type="evidence" value="ECO:0007669"/>
    <property type="project" value="TreeGrafter"/>
</dbReference>
<evidence type="ECO:0000259" key="6">
    <source>
        <dbReference type="Pfam" id="PF25989"/>
    </source>
</evidence>
<name>A0A556B157_9BURK</name>
<gene>
    <name evidence="7" type="ORF">FOZ76_00735</name>
</gene>
<dbReference type="PROSITE" id="PS51257">
    <property type="entry name" value="PROKAR_LIPOPROTEIN"/>
    <property type="match status" value="1"/>
</dbReference>
<evidence type="ECO:0000256" key="3">
    <source>
        <dbReference type="SAM" id="MobiDB-lite"/>
    </source>
</evidence>
<dbReference type="Gene3D" id="2.40.50.100">
    <property type="match status" value="1"/>
</dbReference>
<evidence type="ECO:0000313" key="8">
    <source>
        <dbReference type="Proteomes" id="UP000318405"/>
    </source>
</evidence>
<dbReference type="Gene3D" id="2.40.420.20">
    <property type="match status" value="1"/>
</dbReference>
<evidence type="ECO:0000256" key="1">
    <source>
        <dbReference type="ARBA" id="ARBA00009477"/>
    </source>
</evidence>
<dbReference type="Proteomes" id="UP000318405">
    <property type="component" value="Unassembled WGS sequence"/>
</dbReference>
<sequence>MRTLPMMIKPWWIACCAAFVLGLSACGSDQGEAPDEGGDAAAGNAQGADRPASVRVVPVERRELQGWVYSQGTARSRQREFLTFTQQGMVTYVDDSLSVGSPVEAGQLIANQAPDRPQADLRAARAALAEAQANLALAQVTRKRYQTLIDQRSASQQELDEAVVRVQQAAAARDNARAQLAQAQLTVDESRLVSPIDGVLARLNVEQGRYFMPNTVQTNSEQNALRTVPAMVIDPERFEVRVDLPSYDFRRIRTGARAVIGDDPPLDGQDVDPVGDGRIVGAVHAIGPSLDPETRTFEVIVHAEGGMQGLQDGEFVAVWIAEPALTETLAVPLDALRFRSDQAFVFVLDGQTGKVVERRVELGQQSGGHRAVLTGLEAGERVVTEGRAALQDGQRVRVIEADGAAASAEPT</sequence>
<keyword evidence="8" id="KW-1185">Reference proteome</keyword>
<comment type="similarity">
    <text evidence="1">Belongs to the membrane fusion protein (MFP) (TC 8.A.1) family.</text>
</comment>
<dbReference type="EMBL" id="VLTJ01000002">
    <property type="protein sequence ID" value="TSH98928.1"/>
    <property type="molecule type" value="Genomic_DNA"/>
</dbReference>
<reference evidence="7 8" key="1">
    <citation type="submission" date="2019-07" db="EMBL/GenBank/DDBJ databases">
        <title>Qingshengfaniella alkalisoli gen. nov., sp. nov., isolated from saline soil.</title>
        <authorList>
            <person name="Xu L."/>
            <person name="Huang X.-X."/>
            <person name="Sun J.-Q."/>
        </authorList>
    </citation>
    <scope>NUCLEOTIDE SEQUENCE [LARGE SCALE GENOMIC DNA]</scope>
    <source>
        <strain evidence="7 8">DSM 27279</strain>
    </source>
</reference>
<feature type="coiled-coil region" evidence="2">
    <location>
        <begin position="121"/>
        <end position="186"/>
    </location>
</feature>
<evidence type="ECO:0000313" key="7">
    <source>
        <dbReference type="EMBL" id="TSH98928.1"/>
    </source>
</evidence>
<accession>A0A556B157</accession>
<keyword evidence="4" id="KW-0732">Signal</keyword>
<feature type="domain" description="Multidrug resistance protein MdtA-like alpha-helical hairpin" evidence="5">
    <location>
        <begin position="121"/>
        <end position="186"/>
    </location>
</feature>
<dbReference type="OrthoDB" id="9806939at2"/>
<dbReference type="NCBIfam" id="TIGR01730">
    <property type="entry name" value="RND_mfp"/>
    <property type="match status" value="1"/>
</dbReference>
<feature type="domain" description="YknX-like C-terminal permuted SH3-like" evidence="6">
    <location>
        <begin position="329"/>
        <end position="398"/>
    </location>
</feature>
<evidence type="ECO:0000259" key="5">
    <source>
        <dbReference type="Pfam" id="PF25876"/>
    </source>
</evidence>
<dbReference type="Pfam" id="PF25989">
    <property type="entry name" value="YknX_C"/>
    <property type="match status" value="1"/>
</dbReference>
<proteinExistence type="inferred from homology"/>
<dbReference type="Pfam" id="PF25876">
    <property type="entry name" value="HH_MFP_RND"/>
    <property type="match status" value="1"/>
</dbReference>
<feature type="compositionally biased region" description="Low complexity" evidence="3">
    <location>
        <begin position="39"/>
        <end position="51"/>
    </location>
</feature>
<protein>
    <submittedName>
        <fullName evidence="7">Efflux RND transporter periplasmic adaptor subunit</fullName>
    </submittedName>
</protein>
<comment type="caution">
    <text evidence="7">The sequence shown here is derived from an EMBL/GenBank/DDBJ whole genome shotgun (WGS) entry which is preliminary data.</text>
</comment>
<dbReference type="AlphaFoldDB" id="A0A556B157"/>
<dbReference type="PANTHER" id="PTHR30469">
    <property type="entry name" value="MULTIDRUG RESISTANCE PROTEIN MDTA"/>
    <property type="match status" value="1"/>
</dbReference>
<dbReference type="Gene3D" id="1.10.287.470">
    <property type="entry name" value="Helix hairpin bin"/>
    <property type="match status" value="1"/>
</dbReference>
<dbReference type="InterPro" id="IPR058637">
    <property type="entry name" value="YknX-like_C"/>
</dbReference>
<evidence type="ECO:0000256" key="2">
    <source>
        <dbReference type="SAM" id="Coils"/>
    </source>
</evidence>
<dbReference type="InterPro" id="IPR058624">
    <property type="entry name" value="MdtA-like_HH"/>
</dbReference>
<organism evidence="7 8">
    <name type="scientific">Verticiella sediminum</name>
    <dbReference type="NCBI Taxonomy" id="1247510"/>
    <lineage>
        <taxon>Bacteria</taxon>
        <taxon>Pseudomonadati</taxon>
        <taxon>Pseudomonadota</taxon>
        <taxon>Betaproteobacteria</taxon>
        <taxon>Burkholderiales</taxon>
        <taxon>Alcaligenaceae</taxon>
        <taxon>Verticiella</taxon>
    </lineage>
</organism>
<dbReference type="PANTHER" id="PTHR30469:SF15">
    <property type="entry name" value="HLYD FAMILY OF SECRETION PROTEINS"/>
    <property type="match status" value="1"/>
</dbReference>
<evidence type="ECO:0000256" key="4">
    <source>
        <dbReference type="SAM" id="SignalP"/>
    </source>
</evidence>
<dbReference type="GO" id="GO:0015562">
    <property type="term" value="F:efflux transmembrane transporter activity"/>
    <property type="evidence" value="ECO:0007669"/>
    <property type="project" value="TreeGrafter"/>
</dbReference>
<keyword evidence="2" id="KW-0175">Coiled coil</keyword>
<dbReference type="InterPro" id="IPR006143">
    <property type="entry name" value="RND_pump_MFP"/>
</dbReference>
<dbReference type="Gene3D" id="2.40.30.170">
    <property type="match status" value="1"/>
</dbReference>
<feature type="region of interest" description="Disordered" evidence="3">
    <location>
        <begin position="30"/>
        <end position="52"/>
    </location>
</feature>
<feature type="chain" id="PRO_5022165035" evidence="4">
    <location>
        <begin position="26"/>
        <end position="411"/>
    </location>
</feature>
<feature type="signal peptide" evidence="4">
    <location>
        <begin position="1"/>
        <end position="25"/>
    </location>
</feature>
<dbReference type="SUPFAM" id="SSF111369">
    <property type="entry name" value="HlyD-like secretion proteins"/>
    <property type="match status" value="1"/>
</dbReference>